<feature type="domain" description="C2H2-type" evidence="5">
    <location>
        <begin position="258"/>
        <end position="287"/>
    </location>
</feature>
<dbReference type="GO" id="GO:0000981">
    <property type="term" value="F:DNA-binding transcription factor activity, RNA polymerase II-specific"/>
    <property type="evidence" value="ECO:0007669"/>
    <property type="project" value="TreeGrafter"/>
</dbReference>
<dbReference type="InParanoid" id="A0A6I9VJT7"/>
<organism evidence="6 7">
    <name type="scientific">Bactrocera dorsalis</name>
    <name type="common">Oriental fruit fly</name>
    <name type="synonym">Dacus dorsalis</name>
    <dbReference type="NCBI Taxonomy" id="27457"/>
    <lineage>
        <taxon>Eukaryota</taxon>
        <taxon>Metazoa</taxon>
        <taxon>Ecdysozoa</taxon>
        <taxon>Arthropoda</taxon>
        <taxon>Hexapoda</taxon>
        <taxon>Insecta</taxon>
        <taxon>Pterygota</taxon>
        <taxon>Neoptera</taxon>
        <taxon>Endopterygota</taxon>
        <taxon>Diptera</taxon>
        <taxon>Brachycera</taxon>
        <taxon>Muscomorpha</taxon>
        <taxon>Tephritoidea</taxon>
        <taxon>Tephritidae</taxon>
        <taxon>Bactrocera</taxon>
        <taxon>Bactrocera</taxon>
    </lineage>
</organism>
<evidence type="ECO:0000313" key="7">
    <source>
        <dbReference type="RefSeq" id="XP_011212137.3"/>
    </source>
</evidence>
<name>A0A6I9VJT7_BACDO</name>
<dbReference type="Pfam" id="PF00096">
    <property type="entry name" value="zf-C2H2"/>
    <property type="match status" value="3"/>
</dbReference>
<dbReference type="SUPFAM" id="SSF57667">
    <property type="entry name" value="beta-beta-alpha zinc fingers"/>
    <property type="match status" value="2"/>
</dbReference>
<feature type="domain" description="C2H2-type" evidence="5">
    <location>
        <begin position="318"/>
        <end position="340"/>
    </location>
</feature>
<dbReference type="Proteomes" id="UP001652620">
    <property type="component" value="Chromosome 4"/>
</dbReference>
<dbReference type="GO" id="GO:0008270">
    <property type="term" value="F:zinc ion binding"/>
    <property type="evidence" value="ECO:0007669"/>
    <property type="project" value="UniProtKB-KW"/>
</dbReference>
<keyword evidence="1" id="KW-0479">Metal-binding</keyword>
<feature type="domain" description="C2H2-type" evidence="5">
    <location>
        <begin position="288"/>
        <end position="317"/>
    </location>
</feature>
<dbReference type="OrthoDB" id="4748970at2759"/>
<dbReference type="PROSITE" id="PS00028">
    <property type="entry name" value="ZINC_FINGER_C2H2_1"/>
    <property type="match status" value="3"/>
</dbReference>
<evidence type="ECO:0000256" key="2">
    <source>
        <dbReference type="ARBA" id="ARBA00022771"/>
    </source>
</evidence>
<dbReference type="FunCoup" id="A0A6I9VJT7">
    <property type="interactions" value="56"/>
</dbReference>
<reference evidence="7" key="1">
    <citation type="submission" date="2025-08" db="UniProtKB">
        <authorList>
            <consortium name="RefSeq"/>
        </authorList>
    </citation>
    <scope>IDENTIFICATION</scope>
    <source>
        <tissue evidence="7">Adult</tissue>
    </source>
</reference>
<dbReference type="GeneID" id="105232206"/>
<dbReference type="PANTHER" id="PTHR23235:SF120">
    <property type="entry name" value="KRUPPEL-LIKE FACTOR 15"/>
    <property type="match status" value="1"/>
</dbReference>
<dbReference type="GO" id="GO:0000978">
    <property type="term" value="F:RNA polymerase II cis-regulatory region sequence-specific DNA binding"/>
    <property type="evidence" value="ECO:0007669"/>
    <property type="project" value="TreeGrafter"/>
</dbReference>
<dbReference type="PROSITE" id="PS50157">
    <property type="entry name" value="ZINC_FINGER_C2H2_2"/>
    <property type="match status" value="3"/>
</dbReference>
<evidence type="ECO:0000259" key="5">
    <source>
        <dbReference type="PROSITE" id="PS50157"/>
    </source>
</evidence>
<dbReference type="RefSeq" id="XP_011212137.3">
    <property type="nucleotide sequence ID" value="XM_011213835.4"/>
</dbReference>
<sequence length="375" mass="42549">MDFFAAGGFQQLFSDLNDTQLHENWTDTDADMESGTPIYSYNCCVQQSTDNSLRLSCADDPYVFAATPSEKTLVELQVGWDESEMATTYNTHKGQDLHTGYTESKGNNEQQLQLTLDRLLSTPPDVLIHDSTCDSAAAPTNYETLTTQSCSETEYHNNSCIYDTPSSPVSLDSTIVVEFETAAFITREMAEWEEKFLDNYIEIPELIDFLPEKTPLCTDTCDHFLHESSKNLKLHRKTRTTKRSNESGSHDERTAAGFPCTFGTCDKVYAKPAHLKAHLRRHMGEKPYTCDWPACTWKFSRSDELARHRRSHSGVKPYKCNYCLKCFARSDHLTKHRKVHERRLLAASKAGKAIDGVLPHSVLTVRPGRKRKNQL</sequence>
<dbReference type="Gene3D" id="3.30.160.60">
    <property type="entry name" value="Classic Zinc Finger"/>
    <property type="match status" value="3"/>
</dbReference>
<evidence type="ECO:0000313" key="6">
    <source>
        <dbReference type="Proteomes" id="UP001652620"/>
    </source>
</evidence>
<dbReference type="GO" id="GO:0005634">
    <property type="term" value="C:nucleus"/>
    <property type="evidence" value="ECO:0007669"/>
    <property type="project" value="UniProtKB-SubCell"/>
</dbReference>
<proteinExistence type="predicted"/>
<dbReference type="InterPro" id="IPR036236">
    <property type="entry name" value="Znf_C2H2_sf"/>
</dbReference>
<dbReference type="PANTHER" id="PTHR23235">
    <property type="entry name" value="KRUEPPEL-LIKE TRANSCRIPTION FACTOR"/>
    <property type="match status" value="1"/>
</dbReference>
<evidence type="ECO:0000256" key="3">
    <source>
        <dbReference type="ARBA" id="ARBA00022833"/>
    </source>
</evidence>
<keyword evidence="6" id="KW-1185">Reference proteome</keyword>
<dbReference type="KEGG" id="bdr:105232206"/>
<keyword evidence="3" id="KW-0862">Zinc</keyword>
<evidence type="ECO:0000256" key="1">
    <source>
        <dbReference type="ARBA" id="ARBA00022723"/>
    </source>
</evidence>
<accession>A0A6I9VJT7</accession>
<dbReference type="SMART" id="SM00355">
    <property type="entry name" value="ZnF_C2H2"/>
    <property type="match status" value="3"/>
</dbReference>
<protein>
    <submittedName>
        <fullName evidence="7">Krueppel-like factor 5</fullName>
    </submittedName>
</protein>
<dbReference type="InterPro" id="IPR013087">
    <property type="entry name" value="Znf_C2H2_type"/>
</dbReference>
<dbReference type="AlphaFoldDB" id="A0A6I9VJT7"/>
<keyword evidence="2 4" id="KW-0863">Zinc-finger</keyword>
<gene>
    <name evidence="7" type="primary">LOC105232206</name>
</gene>
<evidence type="ECO:0000256" key="4">
    <source>
        <dbReference type="PROSITE-ProRule" id="PRU00042"/>
    </source>
</evidence>